<feature type="transmembrane region" description="Helical" evidence="2">
    <location>
        <begin position="45"/>
        <end position="62"/>
    </location>
</feature>
<feature type="transmembrane region" description="Helical" evidence="2">
    <location>
        <begin position="171"/>
        <end position="196"/>
    </location>
</feature>
<dbReference type="Proteomes" id="UP000077115">
    <property type="component" value="Unassembled WGS sequence"/>
</dbReference>
<dbReference type="AlphaFoldDB" id="A0A177WLS3"/>
<evidence type="ECO:0000256" key="1">
    <source>
        <dbReference type="SAM" id="MobiDB-lite"/>
    </source>
</evidence>
<keyword evidence="2" id="KW-1133">Transmembrane helix</keyword>
<accession>A0A177WLS3</accession>
<feature type="transmembrane region" description="Helical" evidence="2">
    <location>
        <begin position="115"/>
        <end position="141"/>
    </location>
</feature>
<keyword evidence="2" id="KW-0812">Transmembrane</keyword>
<name>A0A177WLS3_BATDL</name>
<dbReference type="VEuPathDB" id="FungiDB:BDEG_24446"/>
<evidence type="ECO:0000256" key="2">
    <source>
        <dbReference type="SAM" id="Phobius"/>
    </source>
</evidence>
<evidence type="ECO:0000313" key="3">
    <source>
        <dbReference type="EMBL" id="OAJ40746.1"/>
    </source>
</evidence>
<reference evidence="3 4" key="1">
    <citation type="submission" date="2006-10" db="EMBL/GenBank/DDBJ databases">
        <title>The Genome Sequence of Batrachochytrium dendrobatidis JEL423.</title>
        <authorList>
            <consortium name="The Broad Institute Genome Sequencing Platform"/>
            <person name="Birren B."/>
            <person name="Lander E."/>
            <person name="Galagan J."/>
            <person name="Cuomo C."/>
            <person name="Devon K."/>
            <person name="Jaffe D."/>
            <person name="Butler J."/>
            <person name="Alvarez P."/>
            <person name="Gnerre S."/>
            <person name="Grabherr M."/>
            <person name="Kleber M."/>
            <person name="Mauceli E."/>
            <person name="Brockman W."/>
            <person name="Young S."/>
            <person name="LaButti K."/>
            <person name="Sykes S."/>
            <person name="DeCaprio D."/>
            <person name="Crawford M."/>
            <person name="Koehrsen M."/>
            <person name="Engels R."/>
            <person name="Montgomery P."/>
            <person name="Pearson M."/>
            <person name="Howarth C."/>
            <person name="Larson L."/>
            <person name="White J."/>
            <person name="O'Leary S."/>
            <person name="Kodira C."/>
            <person name="Zeng Q."/>
            <person name="Yandava C."/>
            <person name="Alvarado L."/>
            <person name="Longcore J."/>
            <person name="James T."/>
        </authorList>
    </citation>
    <scope>NUCLEOTIDE SEQUENCE [LARGE SCALE GENOMIC DNA]</scope>
    <source>
        <strain evidence="3 4">JEL423</strain>
    </source>
</reference>
<sequence>MSETAAKTAPLKNGAATTNTVPNPAYDGISAFFTRIQAWYSNRNYMILAVIYGVLYLTLARVESYLEDASNLPTPFKSIDNQFTYTLPQLVYFLNQLGKTGRDWYLIYLSIETPFAFAGALLFSFTVGYIANILAAAEITLENQIERYHHRTGSDIPVRKAKPHLIQMRSIFLLFIPLVMPLLEMVENMLLMAIVLEHENVIECAKKKYKWLAIRTGLAVTALTLFSGWTRVIIHFLYSGEAMFEGLDDGPGSMKQVFNDLVRRYRGITQGNDTPQTRNLQSMLKRGASTASSQGKVNNKKKSQRSKRE</sequence>
<protein>
    <submittedName>
        <fullName evidence="3">Uncharacterized protein</fullName>
    </submittedName>
</protein>
<dbReference type="EMBL" id="DS022304">
    <property type="protein sequence ID" value="OAJ40746.1"/>
    <property type="molecule type" value="Genomic_DNA"/>
</dbReference>
<feature type="compositionally biased region" description="Basic residues" evidence="1">
    <location>
        <begin position="298"/>
        <end position="309"/>
    </location>
</feature>
<evidence type="ECO:0000313" key="4">
    <source>
        <dbReference type="Proteomes" id="UP000077115"/>
    </source>
</evidence>
<gene>
    <name evidence="3" type="ORF">BDEG_24446</name>
</gene>
<organism evidence="3 4">
    <name type="scientific">Batrachochytrium dendrobatidis (strain JEL423)</name>
    <dbReference type="NCBI Taxonomy" id="403673"/>
    <lineage>
        <taxon>Eukaryota</taxon>
        <taxon>Fungi</taxon>
        <taxon>Fungi incertae sedis</taxon>
        <taxon>Chytridiomycota</taxon>
        <taxon>Chytridiomycota incertae sedis</taxon>
        <taxon>Chytridiomycetes</taxon>
        <taxon>Rhizophydiales</taxon>
        <taxon>Rhizophydiales incertae sedis</taxon>
        <taxon>Batrachochytrium</taxon>
    </lineage>
</organism>
<proteinExistence type="predicted"/>
<feature type="region of interest" description="Disordered" evidence="1">
    <location>
        <begin position="284"/>
        <end position="309"/>
    </location>
</feature>
<feature type="transmembrane region" description="Helical" evidence="2">
    <location>
        <begin position="216"/>
        <end position="238"/>
    </location>
</feature>
<dbReference type="OrthoDB" id="10480593at2759"/>
<reference evidence="3 4" key="2">
    <citation type="submission" date="2016-05" db="EMBL/GenBank/DDBJ databases">
        <title>Lineage-specific infection strategies underlie the spectrum of fungal disease in amphibians.</title>
        <authorList>
            <person name="Cuomo C.A."/>
            <person name="Farrer R.A."/>
            <person name="James T."/>
            <person name="Longcore J."/>
            <person name="Birren B."/>
        </authorList>
    </citation>
    <scope>NUCLEOTIDE SEQUENCE [LARGE SCALE GENOMIC DNA]</scope>
    <source>
        <strain evidence="3 4">JEL423</strain>
    </source>
</reference>
<keyword evidence="2" id="KW-0472">Membrane</keyword>